<evidence type="ECO:0000313" key="9">
    <source>
        <dbReference type="EMBL" id="NYH90142.1"/>
    </source>
</evidence>
<accession>A0A852ZEJ8</accession>
<evidence type="ECO:0000256" key="1">
    <source>
        <dbReference type="ARBA" id="ARBA00004651"/>
    </source>
</evidence>
<dbReference type="InterPro" id="IPR035906">
    <property type="entry name" value="MetI-like_sf"/>
</dbReference>
<sequence length="296" mass="32771">MSATRVSATRVTATRGGARRGPAIARQTVLYAVLAALAAVFSIPMIWLVSTSLKAQGQVFAYPPVWVPSPVRWVNYLEAMDRAPLLVWLANTAMITILAMAGTLLSSSLVAFGFARLRFPGRRLLFYLLLSTMMLPDVVTLVPQFVLFRSLGWVDTFAPLVVPAFLGGGAFNIFLVRQFYLTIPRDFDEAARLDGASNLRIWWHILLPLSRPVLVAVGIFSFVYHWNDFLLPLIYLQSEGNKTLALGLRAFISPTDASWNISMAASMFLVVPVLIVFFVAQRQFIRGVVMTGISGR</sequence>
<dbReference type="GO" id="GO:0005886">
    <property type="term" value="C:plasma membrane"/>
    <property type="evidence" value="ECO:0007669"/>
    <property type="project" value="UniProtKB-SubCell"/>
</dbReference>
<dbReference type="Gene3D" id="1.10.3720.10">
    <property type="entry name" value="MetI-like"/>
    <property type="match status" value="1"/>
</dbReference>
<evidence type="ECO:0000256" key="4">
    <source>
        <dbReference type="ARBA" id="ARBA00022692"/>
    </source>
</evidence>
<dbReference type="AlphaFoldDB" id="A0A852ZEJ8"/>
<protein>
    <submittedName>
        <fullName evidence="9">Multiple sugar transport system permease protein</fullName>
    </submittedName>
</protein>
<dbReference type="PANTHER" id="PTHR43744">
    <property type="entry name" value="ABC TRANSPORTER PERMEASE PROTEIN MG189-RELATED-RELATED"/>
    <property type="match status" value="1"/>
</dbReference>
<proteinExistence type="inferred from homology"/>
<feature type="transmembrane region" description="Helical" evidence="7">
    <location>
        <begin position="201"/>
        <end position="226"/>
    </location>
</feature>
<feature type="transmembrane region" description="Helical" evidence="7">
    <location>
        <begin position="85"/>
        <end position="112"/>
    </location>
</feature>
<comment type="caution">
    <text evidence="9">The sequence shown here is derived from an EMBL/GenBank/DDBJ whole genome shotgun (WGS) entry which is preliminary data.</text>
</comment>
<dbReference type="CDD" id="cd06261">
    <property type="entry name" value="TM_PBP2"/>
    <property type="match status" value="1"/>
</dbReference>
<evidence type="ECO:0000256" key="2">
    <source>
        <dbReference type="ARBA" id="ARBA00022448"/>
    </source>
</evidence>
<dbReference type="Proteomes" id="UP000579605">
    <property type="component" value="Unassembled WGS sequence"/>
</dbReference>
<feature type="domain" description="ABC transmembrane type-1" evidence="8">
    <location>
        <begin position="89"/>
        <end position="280"/>
    </location>
</feature>
<name>A0A852ZEJ8_9ACTN</name>
<dbReference type="PANTHER" id="PTHR43744:SF12">
    <property type="entry name" value="ABC TRANSPORTER PERMEASE PROTEIN MG189-RELATED"/>
    <property type="match status" value="1"/>
</dbReference>
<dbReference type="Pfam" id="PF00528">
    <property type="entry name" value="BPD_transp_1"/>
    <property type="match status" value="1"/>
</dbReference>
<dbReference type="GO" id="GO:0055085">
    <property type="term" value="P:transmembrane transport"/>
    <property type="evidence" value="ECO:0007669"/>
    <property type="project" value="InterPro"/>
</dbReference>
<gene>
    <name evidence="9" type="ORF">F4554_002780</name>
</gene>
<keyword evidence="9" id="KW-0762">Sugar transport</keyword>
<evidence type="ECO:0000256" key="7">
    <source>
        <dbReference type="RuleBase" id="RU363032"/>
    </source>
</evidence>
<feature type="transmembrane region" description="Helical" evidence="7">
    <location>
        <begin position="124"/>
        <end position="148"/>
    </location>
</feature>
<evidence type="ECO:0000313" key="10">
    <source>
        <dbReference type="Proteomes" id="UP000579605"/>
    </source>
</evidence>
<organism evidence="9 10">
    <name type="scientific">Actinopolymorpha rutila</name>
    <dbReference type="NCBI Taxonomy" id="446787"/>
    <lineage>
        <taxon>Bacteria</taxon>
        <taxon>Bacillati</taxon>
        <taxon>Actinomycetota</taxon>
        <taxon>Actinomycetes</taxon>
        <taxon>Propionibacteriales</taxon>
        <taxon>Actinopolymorphaceae</taxon>
        <taxon>Actinopolymorpha</taxon>
    </lineage>
</organism>
<keyword evidence="3" id="KW-1003">Cell membrane</keyword>
<feature type="transmembrane region" description="Helical" evidence="7">
    <location>
        <begin position="257"/>
        <end position="280"/>
    </location>
</feature>
<evidence type="ECO:0000256" key="6">
    <source>
        <dbReference type="ARBA" id="ARBA00023136"/>
    </source>
</evidence>
<dbReference type="SUPFAM" id="SSF161098">
    <property type="entry name" value="MetI-like"/>
    <property type="match status" value="1"/>
</dbReference>
<keyword evidence="10" id="KW-1185">Reference proteome</keyword>
<feature type="transmembrane region" description="Helical" evidence="7">
    <location>
        <begin position="160"/>
        <end position="180"/>
    </location>
</feature>
<dbReference type="EMBL" id="JACBZH010000001">
    <property type="protein sequence ID" value="NYH90142.1"/>
    <property type="molecule type" value="Genomic_DNA"/>
</dbReference>
<dbReference type="RefSeq" id="WP_179787750.1">
    <property type="nucleotide sequence ID" value="NZ_BAAARR010000024.1"/>
</dbReference>
<keyword evidence="5 7" id="KW-1133">Transmembrane helix</keyword>
<evidence type="ECO:0000256" key="3">
    <source>
        <dbReference type="ARBA" id="ARBA00022475"/>
    </source>
</evidence>
<keyword evidence="2 7" id="KW-0813">Transport</keyword>
<feature type="transmembrane region" description="Helical" evidence="7">
    <location>
        <begin position="29"/>
        <end position="49"/>
    </location>
</feature>
<evidence type="ECO:0000256" key="5">
    <source>
        <dbReference type="ARBA" id="ARBA00022989"/>
    </source>
</evidence>
<dbReference type="PROSITE" id="PS50928">
    <property type="entry name" value="ABC_TM1"/>
    <property type="match status" value="1"/>
</dbReference>
<keyword evidence="6 7" id="KW-0472">Membrane</keyword>
<reference evidence="9 10" key="1">
    <citation type="submission" date="2020-07" db="EMBL/GenBank/DDBJ databases">
        <title>Sequencing the genomes of 1000 actinobacteria strains.</title>
        <authorList>
            <person name="Klenk H.-P."/>
        </authorList>
    </citation>
    <scope>NUCLEOTIDE SEQUENCE [LARGE SCALE GENOMIC DNA]</scope>
    <source>
        <strain evidence="9 10">DSM 18448</strain>
    </source>
</reference>
<keyword evidence="4 7" id="KW-0812">Transmembrane</keyword>
<comment type="similarity">
    <text evidence="7">Belongs to the binding-protein-dependent transport system permease family.</text>
</comment>
<dbReference type="InterPro" id="IPR000515">
    <property type="entry name" value="MetI-like"/>
</dbReference>
<comment type="subcellular location">
    <subcellularLocation>
        <location evidence="1 7">Cell membrane</location>
        <topology evidence="1 7">Multi-pass membrane protein</topology>
    </subcellularLocation>
</comment>
<evidence type="ECO:0000259" key="8">
    <source>
        <dbReference type="PROSITE" id="PS50928"/>
    </source>
</evidence>